<evidence type="ECO:0000313" key="4">
    <source>
        <dbReference type="Proteomes" id="UP000244906"/>
    </source>
</evidence>
<keyword evidence="4" id="KW-1185">Reference proteome</keyword>
<dbReference type="AlphaFoldDB" id="A0A2V1H2P9"/>
<dbReference type="NCBIfam" id="NF010621">
    <property type="entry name" value="PRK14014.1"/>
    <property type="match status" value="1"/>
</dbReference>
<keyword evidence="1" id="KW-0472">Membrane</keyword>
<protein>
    <submittedName>
        <fullName evidence="3">Acyltransferase</fullName>
    </submittedName>
</protein>
<dbReference type="GO" id="GO:0016746">
    <property type="term" value="F:acyltransferase activity"/>
    <property type="evidence" value="ECO:0007669"/>
    <property type="project" value="UniProtKB-KW"/>
</dbReference>
<keyword evidence="3" id="KW-0808">Transferase</keyword>
<dbReference type="EMBL" id="QDDL01000002">
    <property type="protein sequence ID" value="PVZ70289.1"/>
    <property type="molecule type" value="Genomic_DNA"/>
</dbReference>
<evidence type="ECO:0000259" key="2">
    <source>
        <dbReference type="SMART" id="SM00563"/>
    </source>
</evidence>
<dbReference type="PANTHER" id="PTHR10983:SF16">
    <property type="entry name" value="LYSOCARDIOLIPIN ACYLTRANSFERASE 1"/>
    <property type="match status" value="1"/>
</dbReference>
<keyword evidence="1" id="KW-1133">Transmembrane helix</keyword>
<reference evidence="3 4" key="1">
    <citation type="submission" date="2018-04" db="EMBL/GenBank/DDBJ databases">
        <title>Thalassorhabdus spongiae gen. nov., sp. nov., isolated from a marine sponge in South-West Iceland.</title>
        <authorList>
            <person name="Knobloch S."/>
            <person name="Daussin A."/>
            <person name="Johannsson R."/>
            <person name="Marteinsson V.T."/>
        </authorList>
    </citation>
    <scope>NUCLEOTIDE SEQUENCE [LARGE SCALE GENOMIC DNA]</scope>
    <source>
        <strain evidence="3 4">Hp12</strain>
    </source>
</reference>
<name>A0A2V1H2P9_9GAMM</name>
<proteinExistence type="predicted"/>
<organism evidence="3 4">
    <name type="scientific">Pelagibaculum spongiae</name>
    <dbReference type="NCBI Taxonomy" id="2080658"/>
    <lineage>
        <taxon>Bacteria</taxon>
        <taxon>Pseudomonadati</taxon>
        <taxon>Pseudomonadota</taxon>
        <taxon>Gammaproteobacteria</taxon>
        <taxon>Oceanospirillales</taxon>
        <taxon>Pelagibaculum</taxon>
    </lineage>
</organism>
<dbReference type="SMART" id="SM00563">
    <property type="entry name" value="PlsC"/>
    <property type="match status" value="1"/>
</dbReference>
<dbReference type="RefSeq" id="WP_116686363.1">
    <property type="nucleotide sequence ID" value="NZ_CAWNYD010000002.1"/>
</dbReference>
<dbReference type="Pfam" id="PF01553">
    <property type="entry name" value="Acyltransferase"/>
    <property type="match status" value="1"/>
</dbReference>
<keyword evidence="3" id="KW-0012">Acyltransferase</keyword>
<evidence type="ECO:0000313" key="3">
    <source>
        <dbReference type="EMBL" id="PVZ70289.1"/>
    </source>
</evidence>
<keyword evidence="1" id="KW-0812">Transmembrane</keyword>
<comment type="caution">
    <text evidence="3">The sequence shown here is derived from an EMBL/GenBank/DDBJ whole genome shotgun (WGS) entry which is preliminary data.</text>
</comment>
<evidence type="ECO:0000256" key="1">
    <source>
        <dbReference type="SAM" id="Phobius"/>
    </source>
</evidence>
<dbReference type="OrthoDB" id="319710at2"/>
<sequence length="297" mass="34103">MLQFLPAPVLGAISFMLYLINTILWATPIVVFGLVKALLPITPVQKGLSKILHFFAGSWVTCNSGILALTRKVNWQVTGIDNPMLKTNDWFLVISNHQSWTDILVLQHVLNRKIPFLKFFLKQELIKVPVLGLAWWALDFPFMKRYSKSYLAKHPEMKGKDKETTKKACEKFRHMPISVMNFVEGTRFTPAKKQRQNSPYQNLLKPKSGGISFVLDALGDQIQNIVDVTVHYSTKNNSFWDFCCGRIPTIKVDVKVIQRPADLVGDYETDKAYRTQFQGWLNSIWQAKDQQLSQLQK</sequence>
<dbReference type="CDD" id="cd07990">
    <property type="entry name" value="LPLAT_LCLAT1-like"/>
    <property type="match status" value="1"/>
</dbReference>
<accession>A0A2V1H2P9</accession>
<feature type="domain" description="Phospholipid/glycerol acyltransferase" evidence="2">
    <location>
        <begin position="91"/>
        <end position="233"/>
    </location>
</feature>
<dbReference type="SUPFAM" id="SSF69593">
    <property type="entry name" value="Glycerol-3-phosphate (1)-acyltransferase"/>
    <property type="match status" value="1"/>
</dbReference>
<dbReference type="PANTHER" id="PTHR10983">
    <property type="entry name" value="1-ACYLGLYCEROL-3-PHOSPHATE ACYLTRANSFERASE-RELATED"/>
    <property type="match status" value="1"/>
</dbReference>
<feature type="transmembrane region" description="Helical" evidence="1">
    <location>
        <begin position="12"/>
        <end position="39"/>
    </location>
</feature>
<gene>
    <name evidence="3" type="ORF">DC094_06740</name>
</gene>
<dbReference type="InterPro" id="IPR002123">
    <property type="entry name" value="Plipid/glycerol_acylTrfase"/>
</dbReference>
<dbReference type="Proteomes" id="UP000244906">
    <property type="component" value="Unassembled WGS sequence"/>
</dbReference>